<accession>A0ABR4YHI1</accession>
<sequence length="61" mass="6924">MPNTDGFMKNRITASFIGKFRWVLEDKFVNPEDLYKTLTILPGEENTIVFDGILSQTLSNG</sequence>
<gene>
    <name evidence="1" type="ORF">LG35_08205</name>
</gene>
<dbReference type="EMBL" id="JRGF01000010">
    <property type="protein sequence ID" value="KHE41555.1"/>
    <property type="molecule type" value="Genomic_DNA"/>
</dbReference>
<reference evidence="1 2" key="1">
    <citation type="submission" date="2014-09" db="EMBL/GenBank/DDBJ databases">
        <title>Alistipes sp. 627, sp. nov., a novel member of the family Rikenellaceae isolated from human faeces.</title>
        <authorList>
            <person name="Shkoporov A.N."/>
            <person name="Chaplin A.V."/>
            <person name="Motuzova O.V."/>
            <person name="Kafarskaia L.I."/>
            <person name="Khokhlova E.V."/>
            <person name="Efimov B.A."/>
        </authorList>
    </citation>
    <scope>NUCLEOTIDE SEQUENCE [LARGE SCALE GENOMIC DNA]</scope>
    <source>
        <strain evidence="1 2">627</strain>
    </source>
</reference>
<evidence type="ECO:0000313" key="1">
    <source>
        <dbReference type="EMBL" id="KHE41555.1"/>
    </source>
</evidence>
<organism evidence="1 2">
    <name type="scientific">Alistipes inops</name>
    <dbReference type="NCBI Taxonomy" id="1501391"/>
    <lineage>
        <taxon>Bacteria</taxon>
        <taxon>Pseudomonadati</taxon>
        <taxon>Bacteroidota</taxon>
        <taxon>Bacteroidia</taxon>
        <taxon>Bacteroidales</taxon>
        <taxon>Rikenellaceae</taxon>
        <taxon>Alistipes</taxon>
    </lineage>
</organism>
<name>A0ABR4YHI1_9BACT</name>
<protein>
    <submittedName>
        <fullName evidence="1">Uncharacterized protein</fullName>
    </submittedName>
</protein>
<comment type="caution">
    <text evidence="1">The sequence shown here is derived from an EMBL/GenBank/DDBJ whole genome shotgun (WGS) entry which is preliminary data.</text>
</comment>
<dbReference type="Proteomes" id="UP000030889">
    <property type="component" value="Unassembled WGS sequence"/>
</dbReference>
<keyword evidence="2" id="KW-1185">Reference proteome</keyword>
<evidence type="ECO:0000313" key="2">
    <source>
        <dbReference type="Proteomes" id="UP000030889"/>
    </source>
</evidence>
<proteinExistence type="predicted"/>